<name>A0AC34QUE7_9BILA</name>
<proteinExistence type="predicted"/>
<evidence type="ECO:0000313" key="2">
    <source>
        <dbReference type="WBParaSite" id="JU765_v2.g19325.t1"/>
    </source>
</evidence>
<reference evidence="2" key="1">
    <citation type="submission" date="2022-11" db="UniProtKB">
        <authorList>
            <consortium name="WormBaseParasite"/>
        </authorList>
    </citation>
    <scope>IDENTIFICATION</scope>
</reference>
<protein>
    <submittedName>
        <fullName evidence="2">Uncharacterized protein</fullName>
    </submittedName>
</protein>
<accession>A0AC34QUE7</accession>
<organism evidence="1 2">
    <name type="scientific">Panagrolaimus sp. JU765</name>
    <dbReference type="NCBI Taxonomy" id="591449"/>
    <lineage>
        <taxon>Eukaryota</taxon>
        <taxon>Metazoa</taxon>
        <taxon>Ecdysozoa</taxon>
        <taxon>Nematoda</taxon>
        <taxon>Chromadorea</taxon>
        <taxon>Rhabditida</taxon>
        <taxon>Tylenchina</taxon>
        <taxon>Panagrolaimomorpha</taxon>
        <taxon>Panagrolaimoidea</taxon>
        <taxon>Panagrolaimidae</taxon>
        <taxon>Panagrolaimus</taxon>
    </lineage>
</organism>
<dbReference type="Proteomes" id="UP000887576">
    <property type="component" value="Unplaced"/>
</dbReference>
<sequence>MSSRYTKKRKHDLDLDTSGGGGGSSRDHDEASPKKSSRRHKRESSGSPPRQGELKKIHCRLKKPTSCGYLWETESAEGNVIIEDGMEFVHKAAESLTKKKETDKIKSKIDVQAQKRKIQSKLLKAKGLADTDSEDEGVESWIEKNRQLEEEKKKALQKAKELDAFEDELDQNIPKKTVKKARSKLNPEDALAGMTVGHSKSAFMTGEETILVLDDKDVLDDNGEEVLVNPTLMYNEQLKRNKETRNKKSDYNPYDDEEIDEFGVYQ</sequence>
<evidence type="ECO:0000313" key="1">
    <source>
        <dbReference type="Proteomes" id="UP000887576"/>
    </source>
</evidence>
<dbReference type="WBParaSite" id="JU765_v2.g19325.t1">
    <property type="protein sequence ID" value="JU765_v2.g19325.t1"/>
    <property type="gene ID" value="JU765_v2.g19325"/>
</dbReference>